<proteinExistence type="predicted"/>
<evidence type="ECO:0000313" key="2">
    <source>
        <dbReference type="EMBL" id="GAI52549.1"/>
    </source>
</evidence>
<dbReference type="AlphaFoldDB" id="X1RAE0"/>
<name>X1RAE0_9ZZZZ</name>
<feature type="compositionally biased region" description="Basic and acidic residues" evidence="1">
    <location>
        <begin position="87"/>
        <end position="101"/>
    </location>
</feature>
<evidence type="ECO:0000256" key="1">
    <source>
        <dbReference type="SAM" id="MobiDB-lite"/>
    </source>
</evidence>
<sequence>MTTTEPKEQKLYEVNHRLTGERHYAVSDNPQDACLQAGWPSGDCHVVEQKPLCKYDKHERAILLVKIPCQVCPYHYAECDKPADAECPTRPETPDLDEWLKQVRKAS</sequence>
<feature type="non-terminal residue" evidence="2">
    <location>
        <position position="107"/>
    </location>
</feature>
<reference evidence="2" key="1">
    <citation type="journal article" date="2014" name="Front. Microbiol.">
        <title>High frequency of phylogenetically diverse reductive dehalogenase-homologous genes in deep subseafloor sedimentary metagenomes.</title>
        <authorList>
            <person name="Kawai M."/>
            <person name="Futagami T."/>
            <person name="Toyoda A."/>
            <person name="Takaki Y."/>
            <person name="Nishi S."/>
            <person name="Hori S."/>
            <person name="Arai W."/>
            <person name="Tsubouchi T."/>
            <person name="Morono Y."/>
            <person name="Uchiyama I."/>
            <person name="Ito T."/>
            <person name="Fujiyama A."/>
            <person name="Inagaki F."/>
            <person name="Takami H."/>
        </authorList>
    </citation>
    <scope>NUCLEOTIDE SEQUENCE</scope>
    <source>
        <strain evidence="2">Expedition CK06-06</strain>
    </source>
</reference>
<comment type="caution">
    <text evidence="2">The sequence shown here is derived from an EMBL/GenBank/DDBJ whole genome shotgun (WGS) entry which is preliminary data.</text>
</comment>
<organism evidence="2">
    <name type="scientific">marine sediment metagenome</name>
    <dbReference type="NCBI Taxonomy" id="412755"/>
    <lineage>
        <taxon>unclassified sequences</taxon>
        <taxon>metagenomes</taxon>
        <taxon>ecological metagenomes</taxon>
    </lineage>
</organism>
<gene>
    <name evidence="2" type="ORF">S06H3_61434</name>
</gene>
<protein>
    <submittedName>
        <fullName evidence="2">Uncharacterized protein</fullName>
    </submittedName>
</protein>
<feature type="region of interest" description="Disordered" evidence="1">
    <location>
        <begin position="87"/>
        <end position="107"/>
    </location>
</feature>
<accession>X1RAE0</accession>
<dbReference type="EMBL" id="BARV01040286">
    <property type="protein sequence ID" value="GAI52549.1"/>
    <property type="molecule type" value="Genomic_DNA"/>
</dbReference>